<dbReference type="AlphaFoldDB" id="A0A6C0FAH2"/>
<evidence type="ECO:0000313" key="1">
    <source>
        <dbReference type="EMBL" id="QHT38866.1"/>
    </source>
</evidence>
<protein>
    <submittedName>
        <fullName evidence="1">Uncharacterized protein</fullName>
    </submittedName>
</protein>
<organism evidence="1">
    <name type="scientific">viral metagenome</name>
    <dbReference type="NCBI Taxonomy" id="1070528"/>
    <lineage>
        <taxon>unclassified sequences</taxon>
        <taxon>metagenomes</taxon>
        <taxon>organismal metagenomes</taxon>
    </lineage>
</organism>
<name>A0A6C0FAH2_9ZZZZ</name>
<accession>A0A6C0FAH2</accession>
<reference evidence="1" key="1">
    <citation type="journal article" date="2020" name="Nature">
        <title>Giant virus diversity and host interactions through global metagenomics.</title>
        <authorList>
            <person name="Schulz F."/>
            <person name="Roux S."/>
            <person name="Paez-Espino D."/>
            <person name="Jungbluth S."/>
            <person name="Walsh D.A."/>
            <person name="Denef V.J."/>
            <person name="McMahon K.D."/>
            <person name="Konstantinidis K.T."/>
            <person name="Eloe-Fadrosh E.A."/>
            <person name="Kyrpides N.C."/>
            <person name="Woyke T."/>
        </authorList>
    </citation>
    <scope>NUCLEOTIDE SEQUENCE</scope>
    <source>
        <strain evidence="1">GVMAG-S-ERX556106-38</strain>
    </source>
</reference>
<proteinExistence type="predicted"/>
<sequence>MSFPPLYKLLDWIPVEKLDRNGLSYQSKAVEFLRENPKYINWKIIASNSAALSIIEENISKINFSWLSSEEHGIHILKKYKKRIYWQDFSCNEAGISMIEENLHKVSWTHLSGNEKAIHILENNIDKVDWEVLSANKAAISLLEKHIDKIDWRRLSVNKNALHLLKSHPDNINFCALPYNINPEVVPMLLDNMFEVDMNGFCSRNEPEVLEYIDKNFIDIVDDDWNNVDEVCKNKDAFYILEKNMDYLIKNYEWLFWTSLSGNENERAIEMLRSNQDQIDWKRFSENPGIFELDTQKMKSRCAPFARELTAYVYSPSRLMRLCEKYDLEMCSLLEILE</sequence>
<dbReference type="EMBL" id="MN738835">
    <property type="protein sequence ID" value="QHT38866.1"/>
    <property type="molecule type" value="Genomic_DNA"/>
</dbReference>